<proteinExistence type="predicted"/>
<dbReference type="Proteomes" id="UP000289340">
    <property type="component" value="Chromosome 5"/>
</dbReference>
<evidence type="ECO:0000313" key="2">
    <source>
        <dbReference type="Proteomes" id="UP000289340"/>
    </source>
</evidence>
<evidence type="ECO:0000313" key="1">
    <source>
        <dbReference type="EMBL" id="RZC11666.1"/>
    </source>
</evidence>
<protein>
    <submittedName>
        <fullName evidence="1">Uncharacterized protein</fullName>
    </submittedName>
</protein>
<comment type="caution">
    <text evidence="1">The sequence shown here is derived from an EMBL/GenBank/DDBJ whole genome shotgun (WGS) entry which is preliminary data.</text>
</comment>
<dbReference type="EMBL" id="QZWG01000005">
    <property type="protein sequence ID" value="RZC11666.1"/>
    <property type="molecule type" value="Genomic_DNA"/>
</dbReference>
<keyword evidence="2" id="KW-1185">Reference proteome</keyword>
<accession>A0A445KL96</accession>
<sequence length="433" mass="49080">MLRGSQMFRLVQKKKAVIGDDVETVEVQKPVEKRNIPNILNLEEGEFLEECRWFLLGKKVEVAVSTARRVSRLVDNEIVHFNFPCRSYPICDEDMTKSKGKDPLEGLGGPMTRARARKAKEALQQVLSILFEYKPKFQGEKSKVANPDEASALPLIKRRKGGDASNFASNEVIGSKIDSHITREPEEVANDQVEQQQSVYNEVTNLINYIFAKLPDMWPAIESSHTSEVLSDVDALTFTSLYLQIIELLVDVWDDLLPAKRLYAQGMGKLEFKLGKLDRRVKELIRYVNKKSDVFINHTFKRLSTLYLRVESMLKESSALPSNSVVELGKVFSSTSINGASCRKGWILRVQKEIYIPAGQPTLCNRRTIYVNIFTGEVSKKLPKAMQMARGVRGNSENQDVENGEWFDVIKSGNVEAMKMLIDKNRELASDNK</sequence>
<name>A0A445KL96_GLYSO</name>
<organism evidence="1 2">
    <name type="scientific">Glycine soja</name>
    <name type="common">Wild soybean</name>
    <dbReference type="NCBI Taxonomy" id="3848"/>
    <lineage>
        <taxon>Eukaryota</taxon>
        <taxon>Viridiplantae</taxon>
        <taxon>Streptophyta</taxon>
        <taxon>Embryophyta</taxon>
        <taxon>Tracheophyta</taxon>
        <taxon>Spermatophyta</taxon>
        <taxon>Magnoliopsida</taxon>
        <taxon>eudicotyledons</taxon>
        <taxon>Gunneridae</taxon>
        <taxon>Pentapetalae</taxon>
        <taxon>rosids</taxon>
        <taxon>fabids</taxon>
        <taxon>Fabales</taxon>
        <taxon>Fabaceae</taxon>
        <taxon>Papilionoideae</taxon>
        <taxon>50 kb inversion clade</taxon>
        <taxon>NPAAA clade</taxon>
        <taxon>indigoferoid/millettioid clade</taxon>
        <taxon>Phaseoleae</taxon>
        <taxon>Glycine</taxon>
        <taxon>Glycine subgen. Soja</taxon>
    </lineage>
</organism>
<gene>
    <name evidence="1" type="ORF">D0Y65_011744</name>
</gene>
<reference evidence="1 2" key="1">
    <citation type="submission" date="2018-09" db="EMBL/GenBank/DDBJ databases">
        <title>A high-quality reference genome of wild soybean provides a powerful tool to mine soybean genomes.</title>
        <authorList>
            <person name="Xie M."/>
            <person name="Chung C.Y.L."/>
            <person name="Li M.-W."/>
            <person name="Wong F.-L."/>
            <person name="Chan T.-F."/>
            <person name="Lam H.-M."/>
        </authorList>
    </citation>
    <scope>NUCLEOTIDE SEQUENCE [LARGE SCALE GENOMIC DNA]</scope>
    <source>
        <strain evidence="2">cv. W05</strain>
        <tissue evidence="1">Hypocotyl of etiolated seedlings</tissue>
    </source>
</reference>
<dbReference type="AlphaFoldDB" id="A0A445KL96"/>